<feature type="compositionally biased region" description="Low complexity" evidence="1">
    <location>
        <begin position="553"/>
        <end position="563"/>
    </location>
</feature>
<sequence length="637" mass="69994">MTTTCTPTLWCDHHYSSNLGCCLITCSTVALSGGSEEEKLPPHIAFVERRSALKRQSSPFHPFSGALCRSVLLTGELIAAAAAAFAGVMEIGSPANDAGDEDNSLPALWELDSPEYECDCPGPPPPPFRIPPPPRPPFLSELPDCPEVVIADYESCDVMTVIDAGYHSNPTLPTLTLLVICSALLLAGALIVFALVWKHKKKMQNFLPCKSSPQNRCDVAHGNGVIYEDLANVRPRAMQPPSSIEMLDVKSRHNSYVISHTPVFICTPSGRPESQYCPPPRQDHRYCSQDLYNPVYEELSNGSVDRGESDAESECIQELSRSDDEFAEDELSVGEHHHLPAVRAHSGASSLQGSTGNDLCRDVDSSDADDRSRFLCHRGPCLRGGQGGRNLSLPPNRRNRQHVQKYANRSQQSLPDQKRPRSLDRRRGANSWRSKQPSSGAPPMVTPTDANDFHEGLLFDALFQMYPPNVVGGVHAGHPNSGHHVPPRLPYILSVSANATQSPASALNPYESVPVLNQLRQHNQHQQHLHHHHVASHHNQQPPPQYHRHHHNSSSYYPSPVVRGSQESFTNFRQQPQPQTGQQQQQPQKLSSSNKPPSQDSDSGYSNNTSGGRGSSGSRSKSETLQRISSHGEFPLS</sequence>
<reference evidence="3 4" key="1">
    <citation type="submission" date="2024-03" db="EMBL/GenBank/DDBJ databases">
        <title>Adaptation during the transition from Ophiocordyceps entomopathogen to insect associate is accompanied by gene loss and intensified selection.</title>
        <authorList>
            <person name="Ward C.M."/>
            <person name="Onetto C.A."/>
            <person name="Borneman A.R."/>
        </authorList>
    </citation>
    <scope>NUCLEOTIDE SEQUENCE [LARGE SCALE GENOMIC DNA]</scope>
    <source>
        <strain evidence="3">AWRI1</strain>
        <tissue evidence="3">Single Adult Female</tissue>
    </source>
</reference>
<comment type="caution">
    <text evidence="3">The sequence shown here is derived from an EMBL/GenBank/DDBJ whole genome shotgun (WGS) entry which is preliminary data.</text>
</comment>
<feature type="region of interest" description="Disordered" evidence="1">
    <location>
        <begin position="522"/>
        <end position="637"/>
    </location>
</feature>
<feature type="region of interest" description="Disordered" evidence="1">
    <location>
        <begin position="385"/>
        <end position="451"/>
    </location>
</feature>
<gene>
    <name evidence="3" type="ORF">V9T40_006959</name>
</gene>
<keyword evidence="2" id="KW-0472">Membrane</keyword>
<proteinExistence type="predicted"/>
<protein>
    <submittedName>
        <fullName evidence="3">Uncharacterized protein</fullName>
    </submittedName>
</protein>
<feature type="compositionally biased region" description="Low complexity" evidence="1">
    <location>
        <begin position="574"/>
        <end position="610"/>
    </location>
</feature>
<evidence type="ECO:0000313" key="4">
    <source>
        <dbReference type="Proteomes" id="UP001367676"/>
    </source>
</evidence>
<organism evidence="3 4">
    <name type="scientific">Parthenolecanium corni</name>
    <dbReference type="NCBI Taxonomy" id="536013"/>
    <lineage>
        <taxon>Eukaryota</taxon>
        <taxon>Metazoa</taxon>
        <taxon>Ecdysozoa</taxon>
        <taxon>Arthropoda</taxon>
        <taxon>Hexapoda</taxon>
        <taxon>Insecta</taxon>
        <taxon>Pterygota</taxon>
        <taxon>Neoptera</taxon>
        <taxon>Paraneoptera</taxon>
        <taxon>Hemiptera</taxon>
        <taxon>Sternorrhyncha</taxon>
        <taxon>Coccoidea</taxon>
        <taxon>Coccidae</taxon>
        <taxon>Parthenolecanium</taxon>
    </lineage>
</organism>
<evidence type="ECO:0000256" key="2">
    <source>
        <dbReference type="SAM" id="Phobius"/>
    </source>
</evidence>
<feature type="transmembrane region" description="Helical" evidence="2">
    <location>
        <begin position="175"/>
        <end position="197"/>
    </location>
</feature>
<feature type="region of interest" description="Disordered" evidence="1">
    <location>
        <begin position="344"/>
        <end position="364"/>
    </location>
</feature>
<evidence type="ECO:0000256" key="1">
    <source>
        <dbReference type="SAM" id="MobiDB-lite"/>
    </source>
</evidence>
<keyword evidence="2" id="KW-1133">Transmembrane helix</keyword>
<keyword evidence="2" id="KW-0812">Transmembrane</keyword>
<dbReference type="AlphaFoldDB" id="A0AAN9TXP4"/>
<feature type="compositionally biased region" description="Basic and acidic residues" evidence="1">
    <location>
        <begin position="416"/>
        <end position="427"/>
    </location>
</feature>
<accession>A0AAN9TXP4</accession>
<keyword evidence="4" id="KW-1185">Reference proteome</keyword>
<feature type="compositionally biased region" description="Basic residues" evidence="1">
    <location>
        <begin position="522"/>
        <end position="536"/>
    </location>
</feature>
<dbReference type="EMBL" id="JBBCAQ010000002">
    <property type="protein sequence ID" value="KAK7605101.1"/>
    <property type="molecule type" value="Genomic_DNA"/>
</dbReference>
<dbReference type="Proteomes" id="UP001367676">
    <property type="component" value="Unassembled WGS sequence"/>
</dbReference>
<evidence type="ECO:0000313" key="3">
    <source>
        <dbReference type="EMBL" id="KAK7605101.1"/>
    </source>
</evidence>
<name>A0AAN9TXP4_9HEMI</name>
<feature type="compositionally biased region" description="Polar residues" evidence="1">
    <location>
        <begin position="347"/>
        <end position="357"/>
    </location>
</feature>